<evidence type="ECO:0000256" key="1">
    <source>
        <dbReference type="ARBA" id="ARBA00023015"/>
    </source>
</evidence>
<dbReference type="SUPFAM" id="SSF46689">
    <property type="entry name" value="Homeodomain-like"/>
    <property type="match status" value="1"/>
</dbReference>
<gene>
    <name evidence="7" type="ORF">H4W34_003543</name>
</gene>
<dbReference type="PANTHER" id="PTHR30055:SF148">
    <property type="entry name" value="TETR-FAMILY TRANSCRIPTIONAL REGULATOR"/>
    <property type="match status" value="1"/>
</dbReference>
<dbReference type="InterPro" id="IPR001647">
    <property type="entry name" value="HTH_TetR"/>
</dbReference>
<dbReference type="Pfam" id="PF00440">
    <property type="entry name" value="TetR_N"/>
    <property type="match status" value="1"/>
</dbReference>
<keyword evidence="3" id="KW-0804">Transcription</keyword>
<accession>A0ABR9JT16</accession>
<sequence length="209" mass="22797">MPADQAEQLHTDAATKRPGGRTARTAKAVLDATIAELGDVGYAALRIESVAERAGVNRATIYRRWGDKPSLVAAAFTARQVETSPPTDTGDLLEDLLSFLREVRRGFDSPWIAALIRETGPGTADNAGLREALDKIWPARFRLSREIFVRAVERGDLPAHADPDELVEAAAGPLYFRRLMLGRPLTDDFLRRTAALVIAGARHAGDERS</sequence>
<feature type="DNA-binding region" description="H-T-H motif" evidence="4">
    <location>
        <begin position="46"/>
        <end position="65"/>
    </location>
</feature>
<dbReference type="Pfam" id="PF16859">
    <property type="entry name" value="TetR_C_11"/>
    <property type="match status" value="1"/>
</dbReference>
<keyword evidence="8" id="KW-1185">Reference proteome</keyword>
<reference evidence="7 8" key="1">
    <citation type="submission" date="2020-10" db="EMBL/GenBank/DDBJ databases">
        <title>Sequencing the genomes of 1000 actinobacteria strains.</title>
        <authorList>
            <person name="Klenk H.-P."/>
        </authorList>
    </citation>
    <scope>NUCLEOTIDE SEQUENCE [LARGE SCALE GENOMIC DNA]</scope>
    <source>
        <strain evidence="7 8">DSM 46744</strain>
    </source>
</reference>
<dbReference type="EMBL" id="JADBDZ010000001">
    <property type="protein sequence ID" value="MBE1533710.1"/>
    <property type="molecule type" value="Genomic_DNA"/>
</dbReference>
<dbReference type="PANTHER" id="PTHR30055">
    <property type="entry name" value="HTH-TYPE TRANSCRIPTIONAL REGULATOR RUTR"/>
    <property type="match status" value="1"/>
</dbReference>
<protein>
    <submittedName>
        <fullName evidence="7">AcrR family transcriptional regulator</fullName>
    </submittedName>
</protein>
<evidence type="ECO:0000259" key="6">
    <source>
        <dbReference type="PROSITE" id="PS50977"/>
    </source>
</evidence>
<dbReference type="InterPro" id="IPR011075">
    <property type="entry name" value="TetR_C"/>
</dbReference>
<evidence type="ECO:0000256" key="4">
    <source>
        <dbReference type="PROSITE-ProRule" id="PRU00335"/>
    </source>
</evidence>
<dbReference type="InterPro" id="IPR009057">
    <property type="entry name" value="Homeodomain-like_sf"/>
</dbReference>
<feature type="region of interest" description="Disordered" evidence="5">
    <location>
        <begin position="1"/>
        <end position="22"/>
    </location>
</feature>
<dbReference type="Gene3D" id="1.10.357.10">
    <property type="entry name" value="Tetracycline Repressor, domain 2"/>
    <property type="match status" value="1"/>
</dbReference>
<evidence type="ECO:0000256" key="2">
    <source>
        <dbReference type="ARBA" id="ARBA00023125"/>
    </source>
</evidence>
<evidence type="ECO:0000313" key="7">
    <source>
        <dbReference type="EMBL" id="MBE1533710.1"/>
    </source>
</evidence>
<dbReference type="RefSeq" id="WP_192760208.1">
    <property type="nucleotide sequence ID" value="NZ_JADBDZ010000001.1"/>
</dbReference>
<dbReference type="Gene3D" id="1.10.10.60">
    <property type="entry name" value="Homeodomain-like"/>
    <property type="match status" value="1"/>
</dbReference>
<feature type="domain" description="HTH tetR-type" evidence="6">
    <location>
        <begin position="23"/>
        <end position="83"/>
    </location>
</feature>
<comment type="caution">
    <text evidence="7">The sequence shown here is derived from an EMBL/GenBank/DDBJ whole genome shotgun (WGS) entry which is preliminary data.</text>
</comment>
<name>A0ABR9JT16_9ACTN</name>
<dbReference type="InterPro" id="IPR036271">
    <property type="entry name" value="Tet_transcr_reg_TetR-rel_C_sf"/>
</dbReference>
<dbReference type="PROSITE" id="PS50977">
    <property type="entry name" value="HTH_TETR_2"/>
    <property type="match status" value="1"/>
</dbReference>
<dbReference type="SUPFAM" id="SSF48498">
    <property type="entry name" value="Tetracyclin repressor-like, C-terminal domain"/>
    <property type="match status" value="1"/>
</dbReference>
<dbReference type="InterPro" id="IPR050109">
    <property type="entry name" value="HTH-type_TetR-like_transc_reg"/>
</dbReference>
<dbReference type="Proteomes" id="UP000627838">
    <property type="component" value="Unassembled WGS sequence"/>
</dbReference>
<evidence type="ECO:0000313" key="8">
    <source>
        <dbReference type="Proteomes" id="UP000627838"/>
    </source>
</evidence>
<proteinExistence type="predicted"/>
<keyword evidence="1" id="KW-0805">Transcription regulation</keyword>
<keyword evidence="2 4" id="KW-0238">DNA-binding</keyword>
<organism evidence="7 8">
    <name type="scientific">Actinomadura algeriensis</name>
    <dbReference type="NCBI Taxonomy" id="1679523"/>
    <lineage>
        <taxon>Bacteria</taxon>
        <taxon>Bacillati</taxon>
        <taxon>Actinomycetota</taxon>
        <taxon>Actinomycetes</taxon>
        <taxon>Streptosporangiales</taxon>
        <taxon>Thermomonosporaceae</taxon>
        <taxon>Actinomadura</taxon>
    </lineage>
</organism>
<evidence type="ECO:0000256" key="5">
    <source>
        <dbReference type="SAM" id="MobiDB-lite"/>
    </source>
</evidence>
<evidence type="ECO:0000256" key="3">
    <source>
        <dbReference type="ARBA" id="ARBA00023163"/>
    </source>
</evidence>
<dbReference type="PRINTS" id="PR00455">
    <property type="entry name" value="HTHTETR"/>
</dbReference>